<evidence type="ECO:0000313" key="3">
    <source>
        <dbReference type="EMBL" id="AIJ49688.1"/>
    </source>
</evidence>
<feature type="chain" id="PRO_5001716139" evidence="2">
    <location>
        <begin position="21"/>
        <end position="325"/>
    </location>
</feature>
<dbReference type="EMBL" id="CP006704">
    <property type="protein sequence ID" value="AIJ49688.1"/>
    <property type="molecule type" value="Genomic_DNA"/>
</dbReference>
<organism evidence="3 4">
    <name type="scientific">Comamonas testosteroni TK102</name>
    <dbReference type="NCBI Taxonomy" id="1392005"/>
    <lineage>
        <taxon>Bacteria</taxon>
        <taxon>Pseudomonadati</taxon>
        <taxon>Pseudomonadota</taxon>
        <taxon>Betaproteobacteria</taxon>
        <taxon>Burkholderiales</taxon>
        <taxon>Comamonadaceae</taxon>
        <taxon>Comamonas</taxon>
    </lineage>
</organism>
<dbReference type="KEGG" id="ctes:O987_28210"/>
<dbReference type="PANTHER" id="PTHR42928:SF5">
    <property type="entry name" value="BLR1237 PROTEIN"/>
    <property type="match status" value="1"/>
</dbReference>
<dbReference type="SUPFAM" id="SSF53850">
    <property type="entry name" value="Periplasmic binding protein-like II"/>
    <property type="match status" value="1"/>
</dbReference>
<keyword evidence="2" id="KW-0732">Signal</keyword>
<comment type="similarity">
    <text evidence="1">Belongs to the UPF0065 (bug) family.</text>
</comment>
<name>A0A076PVI1_COMTE</name>
<dbReference type="RefSeq" id="WP_043375894.1">
    <property type="nucleotide sequence ID" value="NZ_CP006704.1"/>
</dbReference>
<evidence type="ECO:0000256" key="1">
    <source>
        <dbReference type="ARBA" id="ARBA00006987"/>
    </source>
</evidence>
<dbReference type="InterPro" id="IPR042100">
    <property type="entry name" value="Bug_dom1"/>
</dbReference>
<gene>
    <name evidence="3" type="ORF">O987_28210</name>
</gene>
<evidence type="ECO:0000256" key="2">
    <source>
        <dbReference type="SAM" id="SignalP"/>
    </source>
</evidence>
<feature type="signal peptide" evidence="2">
    <location>
        <begin position="1"/>
        <end position="20"/>
    </location>
</feature>
<sequence length="325" mass="34693">MKPIQRRTALAMLGAAAASATPFARSAEQWSPTKLVRIIVPIVGSTNDTLARLVANKLQDALGQAVIVENKGGAGGNIGAAEVAKAAPDGHTLLTGFNGPIAINKTLFKSLPYDPEKDLTPITLAVSSPQFLAVHPSVKANNVKEFIELSKKKPMSYGSVSVGSASHLTMEMLKSATGADITHVPYKGATQAVVDLVGGIVDAAFLVPGNISQFVQEGRLKVIATTGTKRFPSMPQVPTMIEQGFPNFVATSWIGFLAPGKTPPEIIKRYNQEIVKILRMPDVKAQLEKMEFEVVAGSPEQFRDWIKAEIPRWGAVIKSTGARAD</sequence>
<dbReference type="Gene3D" id="3.40.190.150">
    <property type="entry name" value="Bordetella uptake gene, domain 1"/>
    <property type="match status" value="1"/>
</dbReference>
<dbReference type="Pfam" id="PF03401">
    <property type="entry name" value="TctC"/>
    <property type="match status" value="1"/>
</dbReference>
<reference evidence="3 4" key="1">
    <citation type="journal article" date="2014" name="Genome Announc.">
        <title>Complete Genome Sequence of Polychlorinated Biphenyl Degrader Comamonas testosteroni TK102 (NBRC 109938).</title>
        <authorList>
            <person name="Fukuda K."/>
            <person name="Hosoyama A."/>
            <person name="Tsuchikane K."/>
            <person name="Ohji S."/>
            <person name="Yamazoe A."/>
            <person name="Fujita N."/>
            <person name="Shintani M."/>
            <person name="Kimbara K."/>
        </authorList>
    </citation>
    <scope>NUCLEOTIDE SEQUENCE [LARGE SCALE GENOMIC DNA]</scope>
    <source>
        <strain evidence="3">TK102</strain>
    </source>
</reference>
<proteinExistence type="inferred from homology"/>
<dbReference type="InterPro" id="IPR005064">
    <property type="entry name" value="BUG"/>
</dbReference>
<protein>
    <submittedName>
        <fullName evidence="3">Twin-arginine translocation pathway signal</fullName>
    </submittedName>
</protein>
<accession>A0A076PVI1</accession>
<dbReference type="AlphaFoldDB" id="A0A076PVI1"/>
<evidence type="ECO:0000313" key="4">
    <source>
        <dbReference type="Proteomes" id="UP000028782"/>
    </source>
</evidence>
<dbReference type="HOGENOM" id="CLU_045683_0_0_4"/>
<dbReference type="PIRSF" id="PIRSF017082">
    <property type="entry name" value="YflP"/>
    <property type="match status" value="1"/>
</dbReference>
<dbReference type="PANTHER" id="PTHR42928">
    <property type="entry name" value="TRICARBOXYLATE-BINDING PROTEIN"/>
    <property type="match status" value="1"/>
</dbReference>
<dbReference type="CDD" id="cd13578">
    <property type="entry name" value="PBP2_Bug27"/>
    <property type="match status" value="1"/>
</dbReference>
<dbReference type="Gene3D" id="3.40.190.10">
    <property type="entry name" value="Periplasmic binding protein-like II"/>
    <property type="match status" value="1"/>
</dbReference>
<dbReference type="Proteomes" id="UP000028782">
    <property type="component" value="Chromosome"/>
</dbReference>